<keyword evidence="8" id="KW-1185">Reference proteome</keyword>
<dbReference type="Gene3D" id="1.10.10.10">
    <property type="entry name" value="Winged helix-like DNA-binding domain superfamily/Winged helix DNA-binding domain"/>
    <property type="match status" value="1"/>
</dbReference>
<reference evidence="7" key="1">
    <citation type="journal article" date="2023" name="Mol. Phylogenet. Evol.">
        <title>Genome-scale phylogeny and comparative genomics of the fungal order Sordariales.</title>
        <authorList>
            <person name="Hensen N."/>
            <person name="Bonometti L."/>
            <person name="Westerberg I."/>
            <person name="Brannstrom I.O."/>
            <person name="Guillou S."/>
            <person name="Cros-Aarteil S."/>
            <person name="Calhoun S."/>
            <person name="Haridas S."/>
            <person name="Kuo A."/>
            <person name="Mondo S."/>
            <person name="Pangilinan J."/>
            <person name="Riley R."/>
            <person name="LaButti K."/>
            <person name="Andreopoulos B."/>
            <person name="Lipzen A."/>
            <person name="Chen C."/>
            <person name="Yan M."/>
            <person name="Daum C."/>
            <person name="Ng V."/>
            <person name="Clum A."/>
            <person name="Steindorff A."/>
            <person name="Ohm R.A."/>
            <person name="Martin F."/>
            <person name="Silar P."/>
            <person name="Natvig D.O."/>
            <person name="Lalanne C."/>
            <person name="Gautier V."/>
            <person name="Ament-Velasquez S.L."/>
            <person name="Kruys A."/>
            <person name="Hutchinson M.I."/>
            <person name="Powell A.J."/>
            <person name="Barry K."/>
            <person name="Miller A.N."/>
            <person name="Grigoriev I.V."/>
            <person name="Debuchy R."/>
            <person name="Gladieux P."/>
            <person name="Hiltunen Thoren M."/>
            <person name="Johannesson H."/>
        </authorList>
    </citation>
    <scope>NUCLEOTIDE SEQUENCE</scope>
    <source>
        <strain evidence="7">CBS 103.79</strain>
    </source>
</reference>
<sequence length="620" mass="67397">MAAATESAPRNYIATEGSQSSMGVRTIPIITPTIKMSTPSPGEPMDITTPTGSSAPASATKSPDRDATLNGGSADRRQPLTPQHEQQQQQQPQSQSQSSENTMPAPSAAATAVHQPKVQTAFIHKLWSMLEDPKIQHLISWTSNSDSFVIQPSHEFSKVLSQYFKHTNISSFVRQLNMYGFHKVSDVFAHGTPDSTMWEFKHGNGNFKRGDMIGLREIRRRASRHALVHREYNSQKAPPSQPGTPAESMAPMQEGANPRLGSIEHTLFDLSTRLQRHEENAQFMQVKHQAIMDTVARLLQFNQDLSRAVLALAPNPDSPIHRDVSVMQLELQRQMEVFRTLEEPHEPVFASSRQYFAGVENAPVSPRQYAQDDPRRTTLAVPQPRPPNHYRPSVPSNLSITTRRPYGSIGGNSTQSSPSSIRVQPPPPPPPPGPHPLANVELPPGSLARRHTSADIRAHGWQPNPPPFASNPGSSQWPSSPNRLAPGGMGGPGDDSQRLRDSFSHYSLQQGGGGPSGPHSRPATPPPPPSMALPHLSNGGPPPPVVVDTTFGSWSWGSANRGGGLDGGRGGGGLMVKDHSAPPTRRGSMAHILNPTNTAERAEEEGDPRGEEDRKRKRLG</sequence>
<feature type="compositionally biased region" description="Polar residues" evidence="5">
    <location>
        <begin position="411"/>
        <end position="422"/>
    </location>
</feature>
<dbReference type="SMART" id="SM00415">
    <property type="entry name" value="HSF"/>
    <property type="match status" value="1"/>
</dbReference>
<comment type="subcellular location">
    <subcellularLocation>
        <location evidence="1">Nucleus</location>
    </subcellularLocation>
</comment>
<evidence type="ECO:0000256" key="2">
    <source>
        <dbReference type="ARBA" id="ARBA00023125"/>
    </source>
</evidence>
<dbReference type="GO" id="GO:0005634">
    <property type="term" value="C:nucleus"/>
    <property type="evidence" value="ECO:0007669"/>
    <property type="project" value="UniProtKB-SubCell"/>
</dbReference>
<feature type="region of interest" description="Disordered" evidence="5">
    <location>
        <begin position="457"/>
        <end position="620"/>
    </location>
</feature>
<evidence type="ECO:0000256" key="1">
    <source>
        <dbReference type="ARBA" id="ARBA00004123"/>
    </source>
</evidence>
<dbReference type="Proteomes" id="UP001303889">
    <property type="component" value="Unassembled WGS sequence"/>
</dbReference>
<dbReference type="GO" id="GO:0043565">
    <property type="term" value="F:sequence-specific DNA binding"/>
    <property type="evidence" value="ECO:0007669"/>
    <property type="project" value="InterPro"/>
</dbReference>
<dbReference type="InterPro" id="IPR036390">
    <property type="entry name" value="WH_DNA-bd_sf"/>
</dbReference>
<protein>
    <submittedName>
        <fullName evidence="7">HSF-type DNA-binding-domain-containing protein</fullName>
    </submittedName>
</protein>
<evidence type="ECO:0000256" key="4">
    <source>
        <dbReference type="RuleBase" id="RU004020"/>
    </source>
</evidence>
<proteinExistence type="inferred from homology"/>
<dbReference type="PANTHER" id="PTHR10015">
    <property type="entry name" value="HEAT SHOCK TRANSCRIPTION FACTOR"/>
    <property type="match status" value="1"/>
</dbReference>
<evidence type="ECO:0000256" key="3">
    <source>
        <dbReference type="ARBA" id="ARBA00023242"/>
    </source>
</evidence>
<dbReference type="GO" id="GO:0003700">
    <property type="term" value="F:DNA-binding transcription factor activity"/>
    <property type="evidence" value="ECO:0007669"/>
    <property type="project" value="InterPro"/>
</dbReference>
<keyword evidence="3" id="KW-0539">Nucleus</keyword>
<evidence type="ECO:0000313" key="8">
    <source>
        <dbReference type="Proteomes" id="UP001303889"/>
    </source>
</evidence>
<dbReference type="SUPFAM" id="SSF46785">
    <property type="entry name" value="Winged helix' DNA-binding domain"/>
    <property type="match status" value="1"/>
</dbReference>
<organism evidence="7 8">
    <name type="scientific">Staphylotrichum tortipilum</name>
    <dbReference type="NCBI Taxonomy" id="2831512"/>
    <lineage>
        <taxon>Eukaryota</taxon>
        <taxon>Fungi</taxon>
        <taxon>Dikarya</taxon>
        <taxon>Ascomycota</taxon>
        <taxon>Pezizomycotina</taxon>
        <taxon>Sordariomycetes</taxon>
        <taxon>Sordariomycetidae</taxon>
        <taxon>Sordariales</taxon>
        <taxon>Chaetomiaceae</taxon>
        <taxon>Staphylotrichum</taxon>
    </lineage>
</organism>
<dbReference type="PANTHER" id="PTHR10015:SF396">
    <property type="entry name" value="FLOCCULATION SUPPRESSION PROTEIN"/>
    <property type="match status" value="1"/>
</dbReference>
<accession>A0AAN6MAL2</accession>
<dbReference type="InterPro" id="IPR036388">
    <property type="entry name" value="WH-like_DNA-bd_sf"/>
</dbReference>
<feature type="compositionally biased region" description="Low complexity" evidence="5">
    <location>
        <begin position="86"/>
        <end position="99"/>
    </location>
</feature>
<feature type="region of interest" description="Disordered" evidence="5">
    <location>
        <begin position="1"/>
        <end position="114"/>
    </location>
</feature>
<feature type="region of interest" description="Disordered" evidence="5">
    <location>
        <begin position="363"/>
        <end position="445"/>
    </location>
</feature>
<feature type="compositionally biased region" description="Pro residues" evidence="5">
    <location>
        <begin position="424"/>
        <end position="435"/>
    </location>
</feature>
<gene>
    <name evidence="7" type="ORF">C8A05DRAFT_38989</name>
</gene>
<feature type="compositionally biased region" description="Gly residues" evidence="5">
    <location>
        <begin position="560"/>
        <end position="574"/>
    </location>
</feature>
<keyword evidence="2 7" id="KW-0238">DNA-binding</keyword>
<dbReference type="EMBL" id="MU856161">
    <property type="protein sequence ID" value="KAK3897457.1"/>
    <property type="molecule type" value="Genomic_DNA"/>
</dbReference>
<feature type="compositionally biased region" description="Polar residues" evidence="5">
    <location>
        <begin position="471"/>
        <end position="482"/>
    </location>
</feature>
<feature type="region of interest" description="Disordered" evidence="5">
    <location>
        <begin position="231"/>
        <end position="251"/>
    </location>
</feature>
<name>A0AAN6MAL2_9PEZI</name>
<reference evidence="7" key="2">
    <citation type="submission" date="2023-05" db="EMBL/GenBank/DDBJ databases">
        <authorList>
            <consortium name="Lawrence Berkeley National Laboratory"/>
            <person name="Steindorff A."/>
            <person name="Hensen N."/>
            <person name="Bonometti L."/>
            <person name="Westerberg I."/>
            <person name="Brannstrom I.O."/>
            <person name="Guillou S."/>
            <person name="Cros-Aarteil S."/>
            <person name="Calhoun S."/>
            <person name="Haridas S."/>
            <person name="Kuo A."/>
            <person name="Mondo S."/>
            <person name="Pangilinan J."/>
            <person name="Riley R."/>
            <person name="Labutti K."/>
            <person name="Andreopoulos B."/>
            <person name="Lipzen A."/>
            <person name="Chen C."/>
            <person name="Yanf M."/>
            <person name="Daum C."/>
            <person name="Ng V."/>
            <person name="Clum A."/>
            <person name="Ohm R."/>
            <person name="Martin F."/>
            <person name="Silar P."/>
            <person name="Natvig D."/>
            <person name="Lalanne C."/>
            <person name="Gautier V."/>
            <person name="Ament-Velasquez S.L."/>
            <person name="Kruys A."/>
            <person name="Hutchinson M.I."/>
            <person name="Powell A.J."/>
            <person name="Barry K."/>
            <person name="Miller A.N."/>
            <person name="Grigoriev I.V."/>
            <person name="Debuchy R."/>
            <person name="Gladieux P."/>
            <person name="Thoren M.H."/>
            <person name="Johannesson H."/>
        </authorList>
    </citation>
    <scope>NUCLEOTIDE SEQUENCE</scope>
    <source>
        <strain evidence="7">CBS 103.79</strain>
    </source>
</reference>
<evidence type="ECO:0000313" key="7">
    <source>
        <dbReference type="EMBL" id="KAK3897457.1"/>
    </source>
</evidence>
<feature type="compositionally biased region" description="Polar residues" evidence="5">
    <location>
        <begin position="48"/>
        <end position="61"/>
    </location>
</feature>
<dbReference type="AlphaFoldDB" id="A0AAN6MAL2"/>
<feature type="domain" description="HSF-type DNA-binding" evidence="6">
    <location>
        <begin position="160"/>
        <end position="184"/>
    </location>
</feature>
<dbReference type="FunFam" id="1.10.10.10:FF:000229">
    <property type="entry name" value="HSF-type DNA-binding domain protein"/>
    <property type="match status" value="1"/>
</dbReference>
<dbReference type="PRINTS" id="PR00056">
    <property type="entry name" value="HSFDOMAIN"/>
</dbReference>
<dbReference type="PROSITE" id="PS00434">
    <property type="entry name" value="HSF_DOMAIN"/>
    <property type="match status" value="1"/>
</dbReference>
<evidence type="ECO:0000259" key="6">
    <source>
        <dbReference type="PROSITE" id="PS00434"/>
    </source>
</evidence>
<dbReference type="InterPro" id="IPR000232">
    <property type="entry name" value="HSF_DNA-bd"/>
</dbReference>
<comment type="similarity">
    <text evidence="4">Belongs to the HSF family.</text>
</comment>
<comment type="caution">
    <text evidence="7">The sequence shown here is derived from an EMBL/GenBank/DDBJ whole genome shotgun (WGS) entry which is preliminary data.</text>
</comment>
<evidence type="ECO:0000256" key="5">
    <source>
        <dbReference type="SAM" id="MobiDB-lite"/>
    </source>
</evidence>
<dbReference type="Pfam" id="PF00447">
    <property type="entry name" value="HSF_DNA-bind"/>
    <property type="match status" value="1"/>
</dbReference>